<reference evidence="2 3" key="1">
    <citation type="submission" date="2019-07" db="EMBL/GenBank/DDBJ databases">
        <title>Rhodotorula toruloides NBRC10032 genome sequencing.</title>
        <authorList>
            <person name="Shida Y."/>
            <person name="Takaku H."/>
            <person name="Ogasawara W."/>
            <person name="Mori K."/>
        </authorList>
    </citation>
    <scope>NUCLEOTIDE SEQUENCE [LARGE SCALE GENOMIC DNA]</scope>
    <source>
        <strain evidence="2 3">NBRC10032</strain>
    </source>
</reference>
<evidence type="ECO:0000313" key="2">
    <source>
        <dbReference type="EMBL" id="GEM09972.1"/>
    </source>
</evidence>
<accession>A0A511KHW5</accession>
<evidence type="ECO:0000256" key="1">
    <source>
        <dbReference type="SAM" id="MobiDB-lite"/>
    </source>
</evidence>
<dbReference type="AlphaFoldDB" id="A0A511KHW5"/>
<dbReference type="Proteomes" id="UP000321518">
    <property type="component" value="Unassembled WGS sequence"/>
</dbReference>
<comment type="caution">
    <text evidence="2">The sequence shown here is derived from an EMBL/GenBank/DDBJ whole genome shotgun (WGS) entry which is preliminary data.</text>
</comment>
<feature type="region of interest" description="Disordered" evidence="1">
    <location>
        <begin position="433"/>
        <end position="462"/>
    </location>
</feature>
<sequence>MSGGNDNLALPAYIRLDGSHSPHIAPPSAYRDSQRQVGRTAVGWRRIATRPVVFLPCIALALVVGLTWHRAANAKGQGEGGVSGRLQDSFDRLAAGWSKGSFGSSGKELEPEWACNPFEANGRLVVDEADPTKNVWVPFDSRCRASNLMTALYRPPGDTSPLIPTRPTSRQAGRVFLPWLTNRTVVLHGDSIDRFHLKDFCEFVGGRLELITPDHPACPPMWRDPRGNTERQRLEDQWASRPREGWELTNPWVCDLEEYGATFVNVFTWGLEGAEEFFQTERWYHPPARWTDRMDHITLPLLSGLAKSLDRPQIERPDLVILNSGYWDLRKYTEEDFVAAGFLSRPYPEDSPIPYTNLSPTREKTWEREARLAIKHTAEMFRGKEGKARNGPPILWRTLHHPPRHNYAPFPRVFALDSLARKVIFDLRASQNLPSTSSSSYHPSTPAPPLSSFSEPTPTEDLGLSHRLRIDDSGRIMLGQEHRFRDLLHPLPVPGSWIWADVMLYELKRAVEGVDR</sequence>
<proteinExistence type="predicted"/>
<evidence type="ECO:0000313" key="3">
    <source>
        <dbReference type="Proteomes" id="UP000321518"/>
    </source>
</evidence>
<gene>
    <name evidence="2" type="ORF">Rt10032_c09g3989</name>
</gene>
<organism evidence="2 3">
    <name type="scientific">Rhodotorula toruloides</name>
    <name type="common">Yeast</name>
    <name type="synonym">Rhodosporidium toruloides</name>
    <dbReference type="NCBI Taxonomy" id="5286"/>
    <lineage>
        <taxon>Eukaryota</taxon>
        <taxon>Fungi</taxon>
        <taxon>Dikarya</taxon>
        <taxon>Basidiomycota</taxon>
        <taxon>Pucciniomycotina</taxon>
        <taxon>Microbotryomycetes</taxon>
        <taxon>Sporidiobolales</taxon>
        <taxon>Sporidiobolaceae</taxon>
        <taxon>Rhodotorula</taxon>
    </lineage>
</organism>
<protein>
    <recommendedName>
        <fullName evidence="4">Proteophosphoglycan ppg4</fullName>
    </recommendedName>
</protein>
<feature type="compositionally biased region" description="Low complexity" evidence="1">
    <location>
        <begin position="434"/>
        <end position="444"/>
    </location>
</feature>
<dbReference type="EMBL" id="BJWK01000009">
    <property type="protein sequence ID" value="GEM09972.1"/>
    <property type="molecule type" value="Genomic_DNA"/>
</dbReference>
<dbReference type="OrthoDB" id="2588793at2759"/>
<evidence type="ECO:0008006" key="4">
    <source>
        <dbReference type="Google" id="ProtNLM"/>
    </source>
</evidence>
<name>A0A511KHW5_RHOTO</name>